<feature type="region of interest" description="Disordered" evidence="2">
    <location>
        <begin position="174"/>
        <end position="262"/>
    </location>
</feature>
<dbReference type="Gene3D" id="2.40.40.10">
    <property type="entry name" value="RlpA-like domain"/>
    <property type="match status" value="1"/>
</dbReference>
<evidence type="ECO:0000256" key="3">
    <source>
        <dbReference type="SAM" id="SignalP"/>
    </source>
</evidence>
<dbReference type="InterPro" id="IPR051477">
    <property type="entry name" value="Expansin_CellWall"/>
</dbReference>
<feature type="signal peptide" evidence="3">
    <location>
        <begin position="1"/>
        <end position="17"/>
    </location>
</feature>
<organism evidence="5 6">
    <name type="scientific">Vanrija albida</name>
    <dbReference type="NCBI Taxonomy" id="181172"/>
    <lineage>
        <taxon>Eukaryota</taxon>
        <taxon>Fungi</taxon>
        <taxon>Dikarya</taxon>
        <taxon>Basidiomycota</taxon>
        <taxon>Agaricomycotina</taxon>
        <taxon>Tremellomycetes</taxon>
        <taxon>Trichosporonales</taxon>
        <taxon>Trichosporonaceae</taxon>
        <taxon>Vanrija</taxon>
    </lineage>
</organism>
<keyword evidence="6" id="KW-1185">Reference proteome</keyword>
<evidence type="ECO:0000259" key="4">
    <source>
        <dbReference type="Pfam" id="PF00967"/>
    </source>
</evidence>
<feature type="chain" id="PRO_5045440585" description="Barwin domain-containing protein" evidence="3">
    <location>
        <begin position="18"/>
        <end position="359"/>
    </location>
</feature>
<reference evidence="5 6" key="1">
    <citation type="submission" date="2023-08" db="EMBL/GenBank/DDBJ databases">
        <title>Annotated Genome Sequence of Vanrija albida AlHP1.</title>
        <authorList>
            <person name="Herzog R."/>
        </authorList>
    </citation>
    <scope>NUCLEOTIDE SEQUENCE [LARGE SCALE GENOMIC DNA]</scope>
    <source>
        <strain evidence="5 6">AlHP1</strain>
    </source>
</reference>
<dbReference type="Proteomes" id="UP001565368">
    <property type="component" value="Unassembled WGS sequence"/>
</dbReference>
<comment type="caution">
    <text evidence="5">The sequence shown here is derived from an EMBL/GenBank/DDBJ whole genome shotgun (WGS) entry which is preliminary data.</text>
</comment>
<dbReference type="Pfam" id="PF00967">
    <property type="entry name" value="Barwin"/>
    <property type="match status" value="1"/>
</dbReference>
<accession>A0ABR3PZZ9</accession>
<evidence type="ECO:0000256" key="1">
    <source>
        <dbReference type="ARBA" id="ARBA00022729"/>
    </source>
</evidence>
<dbReference type="InterPro" id="IPR001153">
    <property type="entry name" value="Barwin_dom"/>
</dbReference>
<sequence length="359" mass="35913">MLAATALFGLLAATVSAAPNPIKNPKWFAKHVAADPWVFANATLLVDSVNATCPLNITEIGNITQVLNVTVPLSNVTASIANVTANLNATELNNTVILYNGSYYLPNGTETGNFTTCLLNVTDVYEDCEPEEAYTSELASATAETPASIAVSSAAAETPASSAAASSAATEAPSSASTAAAETPAAEAAPASSSAAAAPANLHAAPQQQSSAAPQQQSSAAPQQETPSSAAPQQETPSSAAPAPAQQTPAQQAPANSGNWQHTGGRGTYYAVGLGACGNVNSDSEAVVALNAPEYAGGSHCGKSVTIKDETTGNTATATIVDLCPGCPSGGLDLSPSLFSTLSNGNMGKGVLSLSWNFN</sequence>
<gene>
    <name evidence="5" type="ORF">Q8F55_004853</name>
</gene>
<feature type="compositionally biased region" description="Low complexity" evidence="2">
    <location>
        <begin position="174"/>
        <end position="255"/>
    </location>
</feature>
<dbReference type="CDD" id="cd22191">
    <property type="entry name" value="DPBB_RlpA_EXP_N-like"/>
    <property type="match status" value="1"/>
</dbReference>
<dbReference type="InterPro" id="IPR036908">
    <property type="entry name" value="RlpA-like_sf"/>
</dbReference>
<dbReference type="SUPFAM" id="SSF50685">
    <property type="entry name" value="Barwin-like endoglucanases"/>
    <property type="match status" value="1"/>
</dbReference>
<protein>
    <recommendedName>
        <fullName evidence="4">Barwin domain-containing protein</fullName>
    </recommendedName>
</protein>
<evidence type="ECO:0000313" key="6">
    <source>
        <dbReference type="Proteomes" id="UP001565368"/>
    </source>
</evidence>
<evidence type="ECO:0000313" key="5">
    <source>
        <dbReference type="EMBL" id="KAL1408056.1"/>
    </source>
</evidence>
<feature type="domain" description="Barwin" evidence="4">
    <location>
        <begin position="297"/>
        <end position="348"/>
    </location>
</feature>
<evidence type="ECO:0000256" key="2">
    <source>
        <dbReference type="SAM" id="MobiDB-lite"/>
    </source>
</evidence>
<dbReference type="RefSeq" id="XP_069208000.1">
    <property type="nucleotide sequence ID" value="XM_069353358.1"/>
</dbReference>
<dbReference type="GeneID" id="95985896"/>
<dbReference type="PANTHER" id="PTHR31836">
    <property type="match status" value="1"/>
</dbReference>
<dbReference type="PANTHER" id="PTHR31836:SF25">
    <property type="entry name" value="RLPA-LIKE PROTEIN DOUBLE-PSI BETA-BARREL DOMAIN-CONTAINING PROTEIN"/>
    <property type="match status" value="1"/>
</dbReference>
<proteinExistence type="predicted"/>
<dbReference type="EMBL" id="JBBXJM010000004">
    <property type="protein sequence ID" value="KAL1408056.1"/>
    <property type="molecule type" value="Genomic_DNA"/>
</dbReference>
<keyword evidence="1 3" id="KW-0732">Signal</keyword>
<name>A0ABR3PZZ9_9TREE</name>